<evidence type="ECO:0000313" key="3">
    <source>
        <dbReference type="EMBL" id="MFC6295565.1"/>
    </source>
</evidence>
<proteinExistence type="predicted"/>
<feature type="signal peptide" evidence="2">
    <location>
        <begin position="1"/>
        <end position="24"/>
    </location>
</feature>
<feature type="chain" id="PRO_5046203554" description="Extracellular protein" evidence="2">
    <location>
        <begin position="25"/>
        <end position="125"/>
    </location>
</feature>
<accession>A0ABW1UHN2</accession>
<gene>
    <name evidence="3" type="ORF">ACFQH1_10180</name>
</gene>
<evidence type="ECO:0000256" key="2">
    <source>
        <dbReference type="SAM" id="SignalP"/>
    </source>
</evidence>
<keyword evidence="4" id="KW-1185">Reference proteome</keyword>
<dbReference type="RefSeq" id="WP_137608086.1">
    <property type="nucleotide sequence ID" value="NZ_BJDH01000011.1"/>
</dbReference>
<name>A0ABW1UHN2_9LACO</name>
<protein>
    <recommendedName>
        <fullName evidence="5">Extracellular protein</fullName>
    </recommendedName>
</protein>
<evidence type="ECO:0008006" key="5">
    <source>
        <dbReference type="Google" id="ProtNLM"/>
    </source>
</evidence>
<evidence type="ECO:0000313" key="4">
    <source>
        <dbReference type="Proteomes" id="UP001596227"/>
    </source>
</evidence>
<sequence length="125" mass="13286">MNFKQKMKLGILIVTGSLALGLVAAPSVNQIFHQVDGQVNVISNSETAITVKAIRQQAKSVKSRSTRSVATRASFTTVSPVPKSVSVALTKQDRLRPATSLGRPVVVASHQASQRPTKLGPTVKN</sequence>
<dbReference type="EMBL" id="JBHSSB010000029">
    <property type="protein sequence ID" value="MFC6295565.1"/>
    <property type="molecule type" value="Genomic_DNA"/>
</dbReference>
<reference evidence="4" key="1">
    <citation type="journal article" date="2019" name="Int. J. Syst. Evol. Microbiol.">
        <title>The Global Catalogue of Microorganisms (GCM) 10K type strain sequencing project: providing services to taxonomists for standard genome sequencing and annotation.</title>
        <authorList>
            <consortium name="The Broad Institute Genomics Platform"/>
            <consortium name="The Broad Institute Genome Sequencing Center for Infectious Disease"/>
            <person name="Wu L."/>
            <person name="Ma J."/>
        </authorList>
    </citation>
    <scope>NUCLEOTIDE SEQUENCE [LARGE SCALE GENOMIC DNA]</scope>
    <source>
        <strain evidence="4">CCM 8934</strain>
    </source>
</reference>
<dbReference type="Proteomes" id="UP001596227">
    <property type="component" value="Unassembled WGS sequence"/>
</dbReference>
<comment type="caution">
    <text evidence="3">The sequence shown here is derived from an EMBL/GenBank/DDBJ whole genome shotgun (WGS) entry which is preliminary data.</text>
</comment>
<evidence type="ECO:0000256" key="1">
    <source>
        <dbReference type="SAM" id="MobiDB-lite"/>
    </source>
</evidence>
<keyword evidence="2" id="KW-0732">Signal</keyword>
<feature type="region of interest" description="Disordered" evidence="1">
    <location>
        <begin position="100"/>
        <end position="125"/>
    </location>
</feature>
<organism evidence="3 4">
    <name type="scientific">Lactiplantibacillus daoliensis</name>
    <dbReference type="NCBI Taxonomy" id="2559916"/>
    <lineage>
        <taxon>Bacteria</taxon>
        <taxon>Bacillati</taxon>
        <taxon>Bacillota</taxon>
        <taxon>Bacilli</taxon>
        <taxon>Lactobacillales</taxon>
        <taxon>Lactobacillaceae</taxon>
        <taxon>Lactiplantibacillus</taxon>
    </lineage>
</organism>